<evidence type="ECO:0000313" key="11">
    <source>
        <dbReference type="Proteomes" id="UP000000689"/>
    </source>
</evidence>
<keyword evidence="11" id="KW-1185">Reference proteome</keyword>
<keyword evidence="5" id="KW-0256">Endoplasmic reticulum</keyword>
<feature type="transmembrane region" description="Helical" evidence="9">
    <location>
        <begin position="51"/>
        <end position="71"/>
    </location>
</feature>
<evidence type="ECO:0000256" key="4">
    <source>
        <dbReference type="ARBA" id="ARBA00022692"/>
    </source>
</evidence>
<dbReference type="GO" id="GO:0005787">
    <property type="term" value="C:signal peptidase complex"/>
    <property type="evidence" value="ECO:0007669"/>
    <property type="project" value="EnsemblFungi"/>
</dbReference>
<dbReference type="HOGENOM" id="CLU_134505_2_0_1"/>
<sequence length="93" mass="10400">MSELLQELQKFLILSIDFPSQRKTALLQRNILIIGGIISCIVGFQTGSLSLLMGCYGVAYLITVLVVVPAYPCFNKQKLQWVQPKLTSIEINK</sequence>
<accession>G0W850</accession>
<evidence type="ECO:0000256" key="9">
    <source>
        <dbReference type="SAM" id="Phobius"/>
    </source>
</evidence>
<comment type="subcellular location">
    <subcellularLocation>
        <location evidence="1">Endoplasmic reticulum membrane</location>
        <topology evidence="1">Multi-pass membrane protein</topology>
    </subcellularLocation>
</comment>
<dbReference type="Pfam" id="PF06645">
    <property type="entry name" value="SPC12"/>
    <property type="match status" value="1"/>
</dbReference>
<evidence type="ECO:0000313" key="10">
    <source>
        <dbReference type="EMBL" id="CCD23961.1"/>
    </source>
</evidence>
<dbReference type="GO" id="GO:0045047">
    <property type="term" value="P:protein targeting to ER"/>
    <property type="evidence" value="ECO:0007669"/>
    <property type="project" value="EnsemblFungi"/>
</dbReference>
<dbReference type="OrthoDB" id="263893at2759"/>
<dbReference type="AlphaFoldDB" id="G0W850"/>
<comment type="similarity">
    <text evidence="2">Belongs to the SPCS1 family.</text>
</comment>
<evidence type="ECO:0000256" key="5">
    <source>
        <dbReference type="ARBA" id="ARBA00022824"/>
    </source>
</evidence>
<dbReference type="PANTHER" id="PTHR13202">
    <property type="entry name" value="MICROSOMAL SIGNAL PEPTIDASE 12 KDA SUBUNIT"/>
    <property type="match status" value="1"/>
</dbReference>
<dbReference type="PANTHER" id="PTHR13202:SF0">
    <property type="entry name" value="SIGNAL PEPTIDASE COMPLEX SUBUNIT 1"/>
    <property type="match status" value="1"/>
</dbReference>
<proteinExistence type="inferred from homology"/>
<dbReference type="GeneID" id="11496336"/>
<keyword evidence="7 9" id="KW-0472">Membrane</keyword>
<protein>
    <recommendedName>
        <fullName evidence="3">Signal peptidase complex subunit 1</fullName>
    </recommendedName>
</protein>
<evidence type="ECO:0000256" key="1">
    <source>
        <dbReference type="ARBA" id="ARBA00004477"/>
    </source>
</evidence>
<evidence type="ECO:0000256" key="7">
    <source>
        <dbReference type="ARBA" id="ARBA00023136"/>
    </source>
</evidence>
<dbReference type="KEGG" id="ndi:NDAI_0C03010"/>
<feature type="transmembrane region" description="Helical" evidence="9">
    <location>
        <begin position="26"/>
        <end position="45"/>
    </location>
</feature>
<dbReference type="OMA" id="KLQWVQP"/>
<name>G0W850_NAUDC</name>
<keyword evidence="6 9" id="KW-1133">Transmembrane helix</keyword>
<reference evidence="10 11" key="1">
    <citation type="journal article" date="2011" name="Proc. Natl. Acad. Sci. U.S.A.">
        <title>Evolutionary erosion of yeast sex chromosomes by mating-type switching accidents.</title>
        <authorList>
            <person name="Gordon J.L."/>
            <person name="Armisen D."/>
            <person name="Proux-Wera E."/>
            <person name="Oheigeartaigh S.S."/>
            <person name="Byrne K.P."/>
            <person name="Wolfe K.H."/>
        </authorList>
    </citation>
    <scope>NUCLEOTIDE SEQUENCE [LARGE SCALE GENOMIC DNA]</scope>
    <source>
        <strain evidence="11">ATCC 10597 / BCRC 20456 / CBS 421 / NBRC 0211 / NRRL Y-12639</strain>
    </source>
</reference>
<dbReference type="RefSeq" id="XP_003669204.1">
    <property type="nucleotide sequence ID" value="XM_003669156.1"/>
</dbReference>
<evidence type="ECO:0000256" key="3">
    <source>
        <dbReference type="ARBA" id="ARBA00017059"/>
    </source>
</evidence>
<dbReference type="eggNOG" id="KOG4112">
    <property type="taxonomic scope" value="Eukaryota"/>
</dbReference>
<gene>
    <name evidence="10" type="primary">NDAI0C03010</name>
    <name evidence="10" type="ordered locus">NDAI_0C03010</name>
</gene>
<evidence type="ECO:0000256" key="8">
    <source>
        <dbReference type="ARBA" id="ARBA00045204"/>
    </source>
</evidence>
<dbReference type="EMBL" id="HE580269">
    <property type="protein sequence ID" value="CCD23961.1"/>
    <property type="molecule type" value="Genomic_DNA"/>
</dbReference>
<dbReference type="GO" id="GO:0006465">
    <property type="term" value="P:signal peptide processing"/>
    <property type="evidence" value="ECO:0007669"/>
    <property type="project" value="EnsemblFungi"/>
</dbReference>
<evidence type="ECO:0000256" key="6">
    <source>
        <dbReference type="ARBA" id="ARBA00022989"/>
    </source>
</evidence>
<keyword evidence="4 9" id="KW-0812">Transmembrane</keyword>
<comment type="function">
    <text evidence="8">Component of the signal peptidase complex (SPC) which catalyzes the cleavage of N-terminal signal sequences from nascent proteins as they are translocated into the lumen of the endoplasmic reticulum. Dispensable for SPC enzymatic activity.</text>
</comment>
<dbReference type="STRING" id="1071378.G0W850"/>
<evidence type="ECO:0000256" key="2">
    <source>
        <dbReference type="ARBA" id="ARBA00005245"/>
    </source>
</evidence>
<organism evidence="10 11">
    <name type="scientific">Naumovozyma dairenensis (strain ATCC 10597 / BCRC 20456 / CBS 421 / NBRC 0211 / NRRL Y-12639)</name>
    <name type="common">Saccharomyces dairenensis</name>
    <dbReference type="NCBI Taxonomy" id="1071378"/>
    <lineage>
        <taxon>Eukaryota</taxon>
        <taxon>Fungi</taxon>
        <taxon>Dikarya</taxon>
        <taxon>Ascomycota</taxon>
        <taxon>Saccharomycotina</taxon>
        <taxon>Saccharomycetes</taxon>
        <taxon>Saccharomycetales</taxon>
        <taxon>Saccharomycetaceae</taxon>
        <taxon>Naumovozyma</taxon>
    </lineage>
</organism>
<dbReference type="Proteomes" id="UP000000689">
    <property type="component" value="Chromosome 3"/>
</dbReference>
<dbReference type="InterPro" id="IPR009542">
    <property type="entry name" value="Spc1/SPCS1"/>
</dbReference>